<sequence length="431" mass="48562">MDHATPDCPTPRPPRPASKGFKGRGKTSKAQSRPRRLGFWAMNTLARVMLDMFNQKDAQDQDLATEKFQEPAEYDIMMASAESDPILPNVPEVDAMISSAIALATPAVAGRGWLETIAAELEKHGLRHIIVEASQKFKGLGGARREAKRKWIIPIGIGTTHVLQEYIEIPGDMIGLTRKKNLADWKTNLYLREDGQWVDFQELGVHDKELAKLPGGHAGIDIFDYDLESYEAEPLLEKSRINVENVEQEAFLVAETLQESKPDFTVKDDADWWVQEAMKNGSKGIFKKGTLKRIDKIMKEYAVIFDVLRDNNETFLWELFAEEARFTHIASRGGHENATPSDLSNGVNFNDPQTRSDFLFLIRTFKPWMVPVAFPCTTHTNMQELQRAQGMGDRVDDLIQELRPLIEFSAEVLKLQAEGGRIGIGENPLTL</sequence>
<reference evidence="2" key="1">
    <citation type="submission" date="2023-10" db="EMBL/GenBank/DDBJ databases">
        <authorList>
            <person name="Chen Y."/>
            <person name="Shah S."/>
            <person name="Dougan E. K."/>
            <person name="Thang M."/>
            <person name="Chan C."/>
        </authorList>
    </citation>
    <scope>NUCLEOTIDE SEQUENCE [LARGE SCALE GENOMIC DNA]</scope>
</reference>
<evidence type="ECO:0000313" key="3">
    <source>
        <dbReference type="Proteomes" id="UP001189429"/>
    </source>
</evidence>
<evidence type="ECO:0000256" key="1">
    <source>
        <dbReference type="SAM" id="MobiDB-lite"/>
    </source>
</evidence>
<gene>
    <name evidence="2" type="ORF">PCOR1329_LOCUS38842</name>
</gene>
<feature type="compositionally biased region" description="Basic residues" evidence="1">
    <location>
        <begin position="21"/>
        <end position="34"/>
    </location>
</feature>
<dbReference type="Proteomes" id="UP001189429">
    <property type="component" value="Unassembled WGS sequence"/>
</dbReference>
<feature type="region of interest" description="Disordered" evidence="1">
    <location>
        <begin position="1"/>
        <end position="34"/>
    </location>
</feature>
<accession>A0ABN9TH83</accession>
<protein>
    <submittedName>
        <fullName evidence="2">Uncharacterized protein</fullName>
    </submittedName>
</protein>
<keyword evidence="3" id="KW-1185">Reference proteome</keyword>
<evidence type="ECO:0000313" key="2">
    <source>
        <dbReference type="EMBL" id="CAK0844868.1"/>
    </source>
</evidence>
<proteinExistence type="predicted"/>
<organism evidence="2 3">
    <name type="scientific">Prorocentrum cordatum</name>
    <dbReference type="NCBI Taxonomy" id="2364126"/>
    <lineage>
        <taxon>Eukaryota</taxon>
        <taxon>Sar</taxon>
        <taxon>Alveolata</taxon>
        <taxon>Dinophyceae</taxon>
        <taxon>Prorocentrales</taxon>
        <taxon>Prorocentraceae</taxon>
        <taxon>Prorocentrum</taxon>
    </lineage>
</organism>
<dbReference type="EMBL" id="CAUYUJ010014699">
    <property type="protein sequence ID" value="CAK0844868.1"/>
    <property type="molecule type" value="Genomic_DNA"/>
</dbReference>
<name>A0ABN9TH83_9DINO</name>
<comment type="caution">
    <text evidence="2">The sequence shown here is derived from an EMBL/GenBank/DDBJ whole genome shotgun (WGS) entry which is preliminary data.</text>
</comment>